<proteinExistence type="predicted"/>
<comment type="subcellular location">
    <subcellularLocation>
        <location evidence="1">Membrane</location>
        <topology evidence="1">Multi-pass membrane protein</topology>
    </subcellularLocation>
</comment>
<feature type="transmembrane region" description="Helical" evidence="11">
    <location>
        <begin position="408"/>
        <end position="430"/>
    </location>
</feature>
<feature type="transmembrane region" description="Helical" evidence="11">
    <location>
        <begin position="238"/>
        <end position="259"/>
    </location>
</feature>
<dbReference type="InterPro" id="IPR050368">
    <property type="entry name" value="ClC-type_chloride_channel"/>
</dbReference>
<dbReference type="SUPFAM" id="SSF81340">
    <property type="entry name" value="Clc chloride channel"/>
    <property type="match status" value="1"/>
</dbReference>
<evidence type="ECO:0000256" key="2">
    <source>
        <dbReference type="ARBA" id="ARBA00022448"/>
    </source>
</evidence>
<dbReference type="Pfam" id="PF00654">
    <property type="entry name" value="Voltage_CLC"/>
    <property type="match status" value="1"/>
</dbReference>
<dbReference type="Pfam" id="PF00571">
    <property type="entry name" value="CBS"/>
    <property type="match status" value="2"/>
</dbReference>
<dbReference type="PANTHER" id="PTHR43427:SF6">
    <property type="entry name" value="CHLORIDE CHANNEL PROTEIN CLC-E"/>
    <property type="match status" value="1"/>
</dbReference>
<keyword evidence="5" id="KW-0406">Ion transport</keyword>
<dbReference type="Gene3D" id="1.10.3080.10">
    <property type="entry name" value="Clc chloride channel"/>
    <property type="match status" value="1"/>
</dbReference>
<evidence type="ECO:0000256" key="4">
    <source>
        <dbReference type="ARBA" id="ARBA00022989"/>
    </source>
</evidence>
<gene>
    <name evidence="13" type="ordered locus">TEQUI_1490</name>
</gene>
<dbReference type="Proteomes" id="UP000007472">
    <property type="component" value="Chromosome"/>
</dbReference>
<reference evidence="13 14" key="1">
    <citation type="journal article" date="2011" name="J. Bacteriol.">
        <title>Genome sequence of Taylorella equigenitalis MCE9, the causative agent of contagious equine metritis.</title>
        <authorList>
            <person name="Hebert L."/>
            <person name="Moumen B."/>
            <person name="Duquesne F."/>
            <person name="Breuil M.F."/>
            <person name="Laugier C."/>
            <person name="Batto J.M."/>
            <person name="Renault P."/>
            <person name="Petry S."/>
        </authorList>
    </citation>
    <scope>NUCLEOTIDE SEQUENCE [LARGE SCALE GENOMIC DNA]</scope>
    <source>
        <strain evidence="13 14">MCE9</strain>
    </source>
</reference>
<dbReference type="KEGG" id="teq:TEQUI_1490"/>
<evidence type="ECO:0000256" key="8">
    <source>
        <dbReference type="ARBA" id="ARBA00023214"/>
    </source>
</evidence>
<protein>
    <submittedName>
        <fullName evidence="13">Chloride channel protein clcB-like protein</fullName>
    </submittedName>
</protein>
<keyword evidence="2" id="KW-0813">Transport</keyword>
<evidence type="ECO:0000259" key="12">
    <source>
        <dbReference type="PROSITE" id="PS51371"/>
    </source>
</evidence>
<feature type="transmembrane region" description="Helical" evidence="11">
    <location>
        <begin position="271"/>
        <end position="291"/>
    </location>
</feature>
<feature type="transmembrane region" description="Helical" evidence="11">
    <location>
        <begin position="200"/>
        <end position="218"/>
    </location>
</feature>
<keyword evidence="9" id="KW-0407">Ion channel</keyword>
<feature type="transmembrane region" description="Helical" evidence="11">
    <location>
        <begin position="161"/>
        <end position="188"/>
    </location>
</feature>
<dbReference type="CDD" id="cd02205">
    <property type="entry name" value="CBS_pair_SF"/>
    <property type="match status" value="1"/>
</dbReference>
<organism evidence="13 14">
    <name type="scientific">Taylorella equigenitalis (strain MCE9)</name>
    <dbReference type="NCBI Taxonomy" id="937774"/>
    <lineage>
        <taxon>Bacteria</taxon>
        <taxon>Pseudomonadati</taxon>
        <taxon>Pseudomonadota</taxon>
        <taxon>Betaproteobacteria</taxon>
        <taxon>Burkholderiales</taxon>
        <taxon>Alcaligenaceae</taxon>
        <taxon>Taylorella</taxon>
    </lineage>
</organism>
<dbReference type="InterPro" id="IPR001807">
    <property type="entry name" value="ClC"/>
</dbReference>
<feature type="transmembrane region" description="Helical" evidence="11">
    <location>
        <begin position="343"/>
        <end position="365"/>
    </location>
</feature>
<dbReference type="PANTHER" id="PTHR43427">
    <property type="entry name" value="CHLORIDE CHANNEL PROTEIN CLC-E"/>
    <property type="match status" value="1"/>
</dbReference>
<keyword evidence="4 11" id="KW-1133">Transmembrane helix</keyword>
<feature type="domain" description="CBS" evidence="12">
    <location>
        <begin position="453"/>
        <end position="511"/>
    </location>
</feature>
<dbReference type="InterPro" id="IPR000644">
    <property type="entry name" value="CBS_dom"/>
</dbReference>
<feature type="transmembrane region" description="Helical" evidence="11">
    <location>
        <begin position="311"/>
        <end position="331"/>
    </location>
</feature>
<keyword evidence="3 11" id="KW-0812">Transmembrane</keyword>
<accession>A0A654KIX2</accession>
<keyword evidence="10" id="KW-0129">CBS domain</keyword>
<sequence>MKAAFNFRLTSLFNKVNLFSEPSIILWAALLGVAGGLTTVAFHECVKLLQDLHSGTYGDVVQIASNWSTWEKLLIPSLGGLLGGLGLYYASKIKVDANSDYMEAVAIGNGHLSLRQGLLRIGSALSVSATGWSLGREGPIIHLASMVGSALGRANKIEGNYLRMLVACGAAAGVSAAYFAPIAGALFIAEIVLGSMASHVLAPLLISSSSAYITITILGYEPWLYQLPPIYLVGEKELLLSIVIGILSGFGAPLFLKLLSLTRDLYSKTGMALPLRMTLAGFLLGCIFLIEPTAAGKGDTLIHSFMIDESWVLRSVVFILIIKLISTSVSVGSGAVGGVITPIMFIGACTAMIVTHAFALIHPSVLHFTPVFVLVGMGAFLTAGTSAPIVAIVLLMEMTNSLQIAAPLIFASVISFYISRLFTGTVMFGITTKREKQDLVSLRISQLKVRDLLSPVDTTLDPTQTLREALAIFANTGVKNLFVISQDREYLGILTNKNITQGIMSSSPLDEPIPADFIQRSFVDPLKLDMGLDEVQNSFFSYNGERLPVVDNSEKPKLVGLVYKSDLLRKLSEIKKIDERRGYKAVDIRK</sequence>
<dbReference type="AlphaFoldDB" id="A0A654KIX2"/>
<dbReference type="GO" id="GO:0005254">
    <property type="term" value="F:chloride channel activity"/>
    <property type="evidence" value="ECO:0007669"/>
    <property type="project" value="UniProtKB-KW"/>
</dbReference>
<evidence type="ECO:0000313" key="14">
    <source>
        <dbReference type="Proteomes" id="UP000007472"/>
    </source>
</evidence>
<dbReference type="InterPro" id="IPR046342">
    <property type="entry name" value="CBS_dom_sf"/>
</dbReference>
<feature type="domain" description="CBS" evidence="12">
    <location>
        <begin position="518"/>
        <end position="579"/>
    </location>
</feature>
<dbReference type="Gene3D" id="3.10.580.10">
    <property type="entry name" value="CBS-domain"/>
    <property type="match status" value="1"/>
</dbReference>
<dbReference type="GO" id="GO:0034707">
    <property type="term" value="C:chloride channel complex"/>
    <property type="evidence" value="ECO:0007669"/>
    <property type="project" value="UniProtKB-KW"/>
</dbReference>
<dbReference type="InterPro" id="IPR014743">
    <property type="entry name" value="Cl-channel_core"/>
</dbReference>
<keyword evidence="8" id="KW-0868">Chloride</keyword>
<evidence type="ECO:0000313" key="13">
    <source>
        <dbReference type="EMBL" id="ADU92403.1"/>
    </source>
</evidence>
<dbReference type="SMART" id="SM00116">
    <property type="entry name" value="CBS"/>
    <property type="match status" value="2"/>
</dbReference>
<evidence type="ECO:0000256" key="9">
    <source>
        <dbReference type="ARBA" id="ARBA00023303"/>
    </source>
</evidence>
<evidence type="ECO:0000256" key="10">
    <source>
        <dbReference type="PROSITE-ProRule" id="PRU00703"/>
    </source>
</evidence>
<evidence type="ECO:0000256" key="6">
    <source>
        <dbReference type="ARBA" id="ARBA00023136"/>
    </source>
</evidence>
<dbReference type="PRINTS" id="PR00762">
    <property type="entry name" value="CLCHANNEL"/>
</dbReference>
<keyword evidence="7" id="KW-0869">Chloride channel</keyword>
<feature type="transmembrane region" description="Helical" evidence="11">
    <location>
        <begin position="371"/>
        <end position="396"/>
    </location>
</feature>
<dbReference type="EMBL" id="CP002456">
    <property type="protein sequence ID" value="ADU92403.1"/>
    <property type="molecule type" value="Genomic_DNA"/>
</dbReference>
<dbReference type="PROSITE" id="PS51371">
    <property type="entry name" value="CBS"/>
    <property type="match status" value="2"/>
</dbReference>
<name>A0A654KIX2_TAYEM</name>
<dbReference type="CDD" id="cd00400">
    <property type="entry name" value="Voltage_gated_ClC"/>
    <property type="match status" value="1"/>
</dbReference>
<evidence type="ECO:0000256" key="1">
    <source>
        <dbReference type="ARBA" id="ARBA00004141"/>
    </source>
</evidence>
<keyword evidence="6 11" id="KW-0472">Membrane</keyword>
<evidence type="ECO:0000256" key="3">
    <source>
        <dbReference type="ARBA" id="ARBA00022692"/>
    </source>
</evidence>
<evidence type="ECO:0000256" key="7">
    <source>
        <dbReference type="ARBA" id="ARBA00023173"/>
    </source>
</evidence>
<dbReference type="GO" id="GO:0005886">
    <property type="term" value="C:plasma membrane"/>
    <property type="evidence" value="ECO:0007669"/>
    <property type="project" value="TreeGrafter"/>
</dbReference>
<evidence type="ECO:0000256" key="5">
    <source>
        <dbReference type="ARBA" id="ARBA00023065"/>
    </source>
</evidence>
<dbReference type="SUPFAM" id="SSF54631">
    <property type="entry name" value="CBS-domain pair"/>
    <property type="match status" value="1"/>
</dbReference>
<evidence type="ECO:0000256" key="11">
    <source>
        <dbReference type="SAM" id="Phobius"/>
    </source>
</evidence>